<dbReference type="SUPFAM" id="SSF75169">
    <property type="entry name" value="DsrEFH-like"/>
    <property type="match status" value="1"/>
</dbReference>
<dbReference type="Proteomes" id="UP000295367">
    <property type="component" value="Unassembled WGS sequence"/>
</dbReference>
<dbReference type="InterPro" id="IPR003787">
    <property type="entry name" value="Sulphur_relay_DsrE/F-like"/>
</dbReference>
<dbReference type="RefSeq" id="WP_124947771.1">
    <property type="nucleotide sequence ID" value="NZ_BHVT01000073.1"/>
</dbReference>
<accession>A0A4R3YI06</accession>
<sequence>MKTLIILHAAADAPDNRAFTSIRLAGALLADNIEVTLFLVEEGARLADPALGEINPCRELFYELIDAGMQVFICGATMRKLGWDDGYTMPGIVRSSMKALSSLMTEADEIVTF</sequence>
<evidence type="ECO:0000313" key="1">
    <source>
        <dbReference type="EMBL" id="TCV90263.1"/>
    </source>
</evidence>
<dbReference type="AlphaFoldDB" id="A0A4R3YI06"/>
<reference evidence="1 2" key="1">
    <citation type="submission" date="2019-03" db="EMBL/GenBank/DDBJ databases">
        <title>Genomic Encyclopedia of Type Strains, Phase IV (KMG-IV): sequencing the most valuable type-strain genomes for metagenomic binning, comparative biology and taxonomic classification.</title>
        <authorList>
            <person name="Goeker M."/>
        </authorList>
    </citation>
    <scope>NUCLEOTIDE SEQUENCE [LARGE SCALE GENOMIC DNA]</scope>
    <source>
        <strain evidence="1 2">DSM 100309</strain>
    </source>
</reference>
<dbReference type="Pfam" id="PF02635">
    <property type="entry name" value="DsrE"/>
    <property type="match status" value="1"/>
</dbReference>
<proteinExistence type="predicted"/>
<name>A0A4R3YI06_9PROT</name>
<dbReference type="EMBL" id="SMCO01000001">
    <property type="protein sequence ID" value="TCV90263.1"/>
    <property type="molecule type" value="Genomic_DNA"/>
</dbReference>
<protein>
    <submittedName>
        <fullName evidence="1">Uncharacterized protein involved in oxidation of intracellular sulfur</fullName>
    </submittedName>
</protein>
<comment type="caution">
    <text evidence="1">The sequence shown here is derived from an EMBL/GenBank/DDBJ whole genome shotgun (WGS) entry which is preliminary data.</text>
</comment>
<gene>
    <name evidence="1" type="ORF">EDC63_101233</name>
</gene>
<organism evidence="1 2">
    <name type="scientific">Sulfurirhabdus autotrophica</name>
    <dbReference type="NCBI Taxonomy" id="1706046"/>
    <lineage>
        <taxon>Bacteria</taxon>
        <taxon>Pseudomonadati</taxon>
        <taxon>Pseudomonadota</taxon>
        <taxon>Betaproteobacteria</taxon>
        <taxon>Nitrosomonadales</taxon>
        <taxon>Sulfuricellaceae</taxon>
        <taxon>Sulfurirhabdus</taxon>
    </lineage>
</organism>
<keyword evidence="2" id="KW-1185">Reference proteome</keyword>
<evidence type="ECO:0000313" key="2">
    <source>
        <dbReference type="Proteomes" id="UP000295367"/>
    </source>
</evidence>
<dbReference type="InterPro" id="IPR027396">
    <property type="entry name" value="DsrEFH-like"/>
</dbReference>
<dbReference type="Gene3D" id="3.40.1260.10">
    <property type="entry name" value="DsrEFH-like"/>
    <property type="match status" value="1"/>
</dbReference>
<dbReference type="OrthoDB" id="8563527at2"/>